<sequence length="227" mass="25403">MQFDLHIHKTLQSGQRRFELDVVVRSDCQRLVILGPSGAGKSLVLKAIAGLMTPDTGYIHVAGNTLFDHTASINLPPQRRQLAYLFQDYALFPHLNVAQNIAFGLAHGWRNPSAKVQDEKVDYWLEALHIKALARQMPHELSGGQKQRTALARALIAEPRALLLDEPFAALDQPLRISMRKELDSLQKQLNIPMMLITHDAEDAQVFGEHVLNLQDGRLINIVKDAA</sequence>
<proteinExistence type="predicted"/>
<dbReference type="PANTHER" id="PTHR42781:SF4">
    <property type="entry name" value="SPERMIDINE_PUTRESCINE IMPORT ATP-BINDING PROTEIN POTA"/>
    <property type="match status" value="1"/>
</dbReference>
<name>A0ABR6Z7W4_9BURK</name>
<dbReference type="EMBL" id="JACOFX010000003">
    <property type="protein sequence ID" value="MBC3907748.1"/>
    <property type="molecule type" value="Genomic_DNA"/>
</dbReference>
<evidence type="ECO:0000256" key="1">
    <source>
        <dbReference type="ARBA" id="ARBA00022448"/>
    </source>
</evidence>
<dbReference type="SMART" id="SM00382">
    <property type="entry name" value="AAA"/>
    <property type="match status" value="1"/>
</dbReference>
<keyword evidence="1" id="KW-0813">Transport</keyword>
<dbReference type="PANTHER" id="PTHR42781">
    <property type="entry name" value="SPERMIDINE/PUTRESCINE IMPORT ATP-BINDING PROTEIN POTA"/>
    <property type="match status" value="1"/>
</dbReference>
<dbReference type="SUPFAM" id="SSF52540">
    <property type="entry name" value="P-loop containing nucleoside triphosphate hydrolases"/>
    <property type="match status" value="1"/>
</dbReference>
<comment type="caution">
    <text evidence="6">The sequence shown here is derived from an EMBL/GenBank/DDBJ whole genome shotgun (WGS) entry which is preliminary data.</text>
</comment>
<evidence type="ECO:0000256" key="4">
    <source>
        <dbReference type="ARBA" id="ARBA00022840"/>
    </source>
</evidence>
<dbReference type="InterPro" id="IPR003593">
    <property type="entry name" value="AAA+_ATPase"/>
</dbReference>
<dbReference type="GO" id="GO:0005524">
    <property type="term" value="F:ATP binding"/>
    <property type="evidence" value="ECO:0007669"/>
    <property type="project" value="UniProtKB-KW"/>
</dbReference>
<dbReference type="PROSITE" id="PS50893">
    <property type="entry name" value="ABC_TRANSPORTER_2"/>
    <property type="match status" value="1"/>
</dbReference>
<dbReference type="InterPro" id="IPR027417">
    <property type="entry name" value="P-loop_NTPase"/>
</dbReference>
<evidence type="ECO:0000256" key="3">
    <source>
        <dbReference type="ARBA" id="ARBA00022741"/>
    </source>
</evidence>
<evidence type="ECO:0000313" key="7">
    <source>
        <dbReference type="Proteomes" id="UP000646911"/>
    </source>
</evidence>
<feature type="domain" description="ABC transporter" evidence="5">
    <location>
        <begin position="2"/>
        <end position="226"/>
    </location>
</feature>
<evidence type="ECO:0000313" key="6">
    <source>
        <dbReference type="EMBL" id="MBC3907748.1"/>
    </source>
</evidence>
<dbReference type="InterPro" id="IPR050093">
    <property type="entry name" value="ABC_SmlMolc_Importer"/>
</dbReference>
<reference evidence="6 7" key="1">
    <citation type="submission" date="2020-08" db="EMBL/GenBank/DDBJ databases">
        <title>Novel species isolated from subtropical streams in China.</title>
        <authorList>
            <person name="Lu H."/>
        </authorList>
    </citation>
    <scope>NUCLEOTIDE SEQUENCE [LARGE SCALE GENOMIC DNA]</scope>
    <source>
        <strain evidence="6 7">NL8W</strain>
    </source>
</reference>
<keyword evidence="2" id="KW-0472">Membrane</keyword>
<protein>
    <submittedName>
        <fullName evidence="6">ATP-binding cassette domain-containing protein</fullName>
    </submittedName>
</protein>
<gene>
    <name evidence="6" type="ORF">H8L47_09225</name>
</gene>
<accession>A0ABR6Z7W4</accession>
<evidence type="ECO:0000256" key="2">
    <source>
        <dbReference type="ARBA" id="ARBA00022475"/>
    </source>
</evidence>
<dbReference type="Gene3D" id="3.40.50.300">
    <property type="entry name" value="P-loop containing nucleotide triphosphate hydrolases"/>
    <property type="match status" value="1"/>
</dbReference>
<dbReference type="Pfam" id="PF00005">
    <property type="entry name" value="ABC_tran"/>
    <property type="match status" value="1"/>
</dbReference>
<keyword evidence="4 6" id="KW-0067">ATP-binding</keyword>
<organism evidence="6 7">
    <name type="scientific">Undibacterium umbellatum</name>
    <dbReference type="NCBI Taxonomy" id="2762300"/>
    <lineage>
        <taxon>Bacteria</taxon>
        <taxon>Pseudomonadati</taxon>
        <taxon>Pseudomonadota</taxon>
        <taxon>Betaproteobacteria</taxon>
        <taxon>Burkholderiales</taxon>
        <taxon>Oxalobacteraceae</taxon>
        <taxon>Undibacterium</taxon>
    </lineage>
</organism>
<evidence type="ECO:0000259" key="5">
    <source>
        <dbReference type="PROSITE" id="PS50893"/>
    </source>
</evidence>
<keyword evidence="3" id="KW-0547">Nucleotide-binding</keyword>
<keyword evidence="7" id="KW-1185">Reference proteome</keyword>
<keyword evidence="2" id="KW-1003">Cell membrane</keyword>
<dbReference type="RefSeq" id="WP_186953296.1">
    <property type="nucleotide sequence ID" value="NZ_JACOFX010000003.1"/>
</dbReference>
<dbReference type="Proteomes" id="UP000646911">
    <property type="component" value="Unassembled WGS sequence"/>
</dbReference>
<dbReference type="InterPro" id="IPR003439">
    <property type="entry name" value="ABC_transporter-like_ATP-bd"/>
</dbReference>